<proteinExistence type="predicted"/>
<comment type="caution">
    <text evidence="1">The sequence shown here is derived from an EMBL/GenBank/DDBJ whole genome shotgun (WGS) entry which is preliminary data.</text>
</comment>
<dbReference type="Proteomes" id="UP001196413">
    <property type="component" value="Unassembled WGS sequence"/>
</dbReference>
<name>A0AAD5QLS9_PARTN</name>
<keyword evidence="2" id="KW-1185">Reference proteome</keyword>
<evidence type="ECO:0000313" key="1">
    <source>
        <dbReference type="EMBL" id="KAJ1354204.1"/>
    </source>
</evidence>
<reference evidence="1" key="1">
    <citation type="submission" date="2021-06" db="EMBL/GenBank/DDBJ databases">
        <title>Parelaphostrongylus tenuis whole genome reference sequence.</title>
        <authorList>
            <person name="Garwood T.J."/>
            <person name="Larsen P.A."/>
            <person name="Fountain-Jones N.M."/>
            <person name="Garbe J.R."/>
            <person name="Macchietto M.G."/>
            <person name="Kania S.A."/>
            <person name="Gerhold R.W."/>
            <person name="Richards J.E."/>
            <person name="Wolf T.M."/>
        </authorList>
    </citation>
    <scope>NUCLEOTIDE SEQUENCE</scope>
    <source>
        <strain evidence="1">MNPRO001-30</strain>
        <tissue evidence="1">Meninges</tissue>
    </source>
</reference>
<gene>
    <name evidence="1" type="ORF">KIN20_011081</name>
</gene>
<evidence type="ECO:0000313" key="2">
    <source>
        <dbReference type="Proteomes" id="UP001196413"/>
    </source>
</evidence>
<organism evidence="1 2">
    <name type="scientific">Parelaphostrongylus tenuis</name>
    <name type="common">Meningeal worm</name>
    <dbReference type="NCBI Taxonomy" id="148309"/>
    <lineage>
        <taxon>Eukaryota</taxon>
        <taxon>Metazoa</taxon>
        <taxon>Ecdysozoa</taxon>
        <taxon>Nematoda</taxon>
        <taxon>Chromadorea</taxon>
        <taxon>Rhabditida</taxon>
        <taxon>Rhabditina</taxon>
        <taxon>Rhabditomorpha</taxon>
        <taxon>Strongyloidea</taxon>
        <taxon>Metastrongylidae</taxon>
        <taxon>Parelaphostrongylus</taxon>
    </lineage>
</organism>
<dbReference type="EMBL" id="JAHQIW010001998">
    <property type="protein sequence ID" value="KAJ1354204.1"/>
    <property type="molecule type" value="Genomic_DNA"/>
</dbReference>
<dbReference type="AlphaFoldDB" id="A0AAD5QLS9"/>
<sequence length="60" mass="6896">MANQRCLRRSSLLYEYELRRVAQTALRTSTVQSLNICVKEIDTDSASFSERRGIEDVVCI</sequence>
<protein>
    <submittedName>
        <fullName evidence="1">Uncharacterized protein</fullName>
    </submittedName>
</protein>
<accession>A0AAD5QLS9</accession>